<dbReference type="PROSITE" id="PS51614">
    <property type="entry name" value="SAM_MT_ADRIFT"/>
    <property type="match status" value="1"/>
</dbReference>
<comment type="catalytic activity">
    <reaction evidence="6">
        <text>a 5'-end (N(7)-methyl 5'-triphosphoguanosine)-(2'-O-methyl-ribonucleoside)-(ribonucleotide) in mRNA + S-adenosyl-L-methionine = a 5'-end (N(7)-methyl 5'-triphosphoguanosine)-(2'-O-methyl-ribonucleoside)-(2'-O-methyl-ribonucleotide) in mRNA + S-adenosyl-L-homocysteine + H(+)</text>
        <dbReference type="Rhea" id="RHEA:67024"/>
        <dbReference type="Rhea" id="RHEA-COMP:17169"/>
        <dbReference type="Rhea" id="RHEA-COMP:17170"/>
        <dbReference type="ChEBI" id="CHEBI:15378"/>
        <dbReference type="ChEBI" id="CHEBI:57856"/>
        <dbReference type="ChEBI" id="CHEBI:59789"/>
        <dbReference type="ChEBI" id="CHEBI:167612"/>
        <dbReference type="ChEBI" id="CHEBI:167614"/>
        <dbReference type="EC" id="2.1.1.296"/>
    </reaction>
</comment>
<feature type="compositionally biased region" description="Basic and acidic residues" evidence="7">
    <location>
        <begin position="610"/>
        <end position="620"/>
    </location>
</feature>
<dbReference type="PANTHER" id="PTHR16121:SF2">
    <property type="entry name" value="CAP-SPECIFIC MRNA (NUCLEOSIDE-2'-O-)-METHYLTRANSFERASE 2"/>
    <property type="match status" value="1"/>
</dbReference>
<evidence type="ECO:0000256" key="7">
    <source>
        <dbReference type="SAM" id="MobiDB-lite"/>
    </source>
</evidence>
<dbReference type="GO" id="GO:0032259">
    <property type="term" value="P:methylation"/>
    <property type="evidence" value="ECO:0007669"/>
    <property type="project" value="UniProtKB-KW"/>
</dbReference>
<feature type="region of interest" description="Disordered" evidence="7">
    <location>
        <begin position="1371"/>
        <end position="1427"/>
    </location>
</feature>
<feature type="compositionally biased region" description="Basic and acidic residues" evidence="7">
    <location>
        <begin position="877"/>
        <end position="887"/>
    </location>
</feature>
<protein>
    <recommendedName>
        <fullName evidence="2">Cap-specific mRNA (nucleoside-2'-O-)-methyltransferase 2</fullName>
        <ecNumber evidence="1">2.1.1.296</ecNumber>
    </recommendedName>
</protein>
<dbReference type="EC" id="2.1.1.296" evidence="1"/>
<evidence type="ECO:0000256" key="4">
    <source>
        <dbReference type="ARBA" id="ARBA00022679"/>
    </source>
</evidence>
<gene>
    <name evidence="9" type="ORF">BN1204_067500</name>
</gene>
<evidence type="ECO:0000256" key="1">
    <source>
        <dbReference type="ARBA" id="ARBA00012770"/>
    </source>
</evidence>
<evidence type="ECO:0000259" key="8">
    <source>
        <dbReference type="PROSITE" id="PS51614"/>
    </source>
</evidence>
<feature type="region of interest" description="Disordered" evidence="7">
    <location>
        <begin position="609"/>
        <end position="631"/>
    </location>
</feature>
<evidence type="ECO:0000313" key="9">
    <source>
        <dbReference type="EMBL" id="CEL71085.1"/>
    </source>
</evidence>
<dbReference type="Gene3D" id="3.40.50.12760">
    <property type="match status" value="2"/>
</dbReference>
<feature type="region of interest" description="Disordered" evidence="7">
    <location>
        <begin position="823"/>
        <end position="843"/>
    </location>
</feature>
<evidence type="ECO:0000256" key="6">
    <source>
        <dbReference type="ARBA" id="ARBA00049477"/>
    </source>
</evidence>
<feature type="compositionally biased region" description="Basic and acidic residues" evidence="7">
    <location>
        <begin position="707"/>
        <end position="722"/>
    </location>
</feature>
<dbReference type="Pfam" id="PF01728">
    <property type="entry name" value="FtsJ"/>
    <property type="match status" value="1"/>
</dbReference>
<organism evidence="9">
    <name type="scientific">Neospora caninum (strain Liverpool)</name>
    <dbReference type="NCBI Taxonomy" id="572307"/>
    <lineage>
        <taxon>Eukaryota</taxon>
        <taxon>Sar</taxon>
        <taxon>Alveolata</taxon>
        <taxon>Apicomplexa</taxon>
        <taxon>Conoidasida</taxon>
        <taxon>Coccidia</taxon>
        <taxon>Eucoccidiorida</taxon>
        <taxon>Eimeriorina</taxon>
        <taxon>Sarcocystidae</taxon>
        <taxon>Neospora</taxon>
    </lineage>
</organism>
<keyword evidence="5" id="KW-0949">S-adenosyl-L-methionine</keyword>
<dbReference type="GO" id="GO:0120550">
    <property type="term" value="F:methyltransferase cap2 activity"/>
    <property type="evidence" value="ECO:0007669"/>
    <property type="project" value="UniProtKB-EC"/>
</dbReference>
<feature type="region of interest" description="Disordered" evidence="7">
    <location>
        <begin position="684"/>
        <end position="722"/>
    </location>
</feature>
<dbReference type="InterPro" id="IPR029063">
    <property type="entry name" value="SAM-dependent_MTases_sf"/>
</dbReference>
<dbReference type="EMBL" id="LN714487">
    <property type="protein sequence ID" value="CEL71085.1"/>
    <property type="molecule type" value="Genomic_DNA"/>
</dbReference>
<sequence>MVNTGGPPASAGHRAPSSGLVTHTALPEIRLERFYCFQSSLQRLQYAGSQLPPSASPCRNCEKKRVKCICESVATQVGQAPAFSLPEAEKIRAELDEVRQRLSSIEIGEWKRHTNATDVMKRVLPTIREKVKDSMGFAPELVINSWAKLYEILAQTPALPPLRGCLASQSFLDSHGGRSPAGPSIKSVHLCECPGGFIAATNHFIKTKTKGALGHVWRAVSLSPYHEGGNPSELLDDDVLYRHTEDLWLTGYDETGDIVKRRNIEFIWNHTSREPRTRENPTPFGLADLVTADGSFDVQFAPHLQEELTAPLVFAEVVCMLGLLNIKGTGIVKMYGLLSHQSISILAILSMCFNHVVLAKPSMSRPGNSELYAVCLEFVGIRSSFLSVLSRLVDSAHDVLGKQGKTLIPKHWIPEEFLQECVEAARFFASHQIQQIDRNLSLFRRLDHGALQACFQRQREKAADFIRRHQIEPINFQDRIVKDVHFMTDWARNPFTNSTRRATRRRVQGTLQDRQRCHDLFEALHAARQLQWETAARLIDEEDGRGARGRAAAGRRIPFVKPEAAVRAVCAFVEAQRKQAEDGSGQSSALAVKETESLAQYLELLPRSGGRIDHEDHESPEAYDPTGPGGAPSKRLPFWLNLFGLHMKPRRTAASRQPASHSGGGAGAPGDLLSFFAGISGQSHAAEEDASADAAGAGNHLEEEQDEKEREEEKEQRERWTKELGEGLQRKDYLRPKSRWITPALAIRPFAVRLSRFADDQLMALLMEKRTRLPFVLPYLPSDYLVSEGDRSSSFAAAAPVSLPSSFTVDLALALLCLCPASPVASRSPDSTPREGAPGRGLQKLQAWRDSLARRYPSGYLELSSQGTEGCTDGEAGEARAEGEPPERGVLPDLVRRAQIPLSGAVLVNGVSACEEDERNALGDGCGVSRLPPFFDIPDWEDEQARRQRESEANAKTREREGPGRLDLLNEFERGTKSAELIQKFTSRCLTVRGGGDGRRPCAAGLVYADITGLERTDCQRAPQTQISFPVSPAVSASSPASFSFEWREEDVADQAFAELAEAEMRSGVLLVGQLLEVGKSSSSDSSTFGYLYLSALTVLESNGDFILRMHSAYMRFTASIVLLLAGAFSNAAFFAPASLAVWRNQRFFLGYALRPIEAAETKKILGTVWDRLVDTRAKTKREEEGRKTLEGPAGGNSREKNQDESIWTISQCLPAKLFTGLVPSTWLCRWNDFFLRAQIRDVDRRLALLAAARRRLLDAGDCSSAKLASSERASAGVCATSAEAERMHKKPRYGGEAPCMQETCWNAATADTETKAAEQRGGSPAGVSTEEDVAGALLLQPRSKREKVVARFLERLGVADFLLPEASPFRQCRSGSGASKKKAGRKAEDRSDEGKKKEDKSEEDKDGDGAREEEKAKPSAVPWESLLTEAAQSSDRVWGNVKFLSLQAICRAAVGDGVQRDNEEVFWRGSV</sequence>
<keyword evidence="3 9" id="KW-0489">Methyltransferase</keyword>
<dbReference type="PANTHER" id="PTHR16121">
    <property type="entry name" value="CAP-SPECIFIC MRNA (NUCLEOSIDE-2'-O-)-METHYLTRANSFERASE 1-RELATED"/>
    <property type="match status" value="1"/>
</dbReference>
<dbReference type="InterPro" id="IPR025807">
    <property type="entry name" value="Adrift-typ_MeTrfase"/>
</dbReference>
<feature type="compositionally biased region" description="Basic and acidic residues" evidence="7">
    <location>
        <begin position="1181"/>
        <end position="1190"/>
    </location>
</feature>
<accession>A0A0F7URH9</accession>
<feature type="region of interest" description="Disordered" evidence="7">
    <location>
        <begin position="943"/>
        <end position="962"/>
    </location>
</feature>
<dbReference type="GO" id="GO:0004483">
    <property type="term" value="F:methyltransferase cap1 activity"/>
    <property type="evidence" value="ECO:0007669"/>
    <property type="project" value="UniProtKB-ARBA"/>
</dbReference>
<name>A0A0F7URH9_NEOCL</name>
<proteinExistence type="predicted"/>
<feature type="region of interest" description="Disordered" evidence="7">
    <location>
        <begin position="1181"/>
        <end position="1203"/>
    </location>
</feature>
<evidence type="ECO:0000256" key="3">
    <source>
        <dbReference type="ARBA" id="ARBA00022603"/>
    </source>
</evidence>
<feature type="compositionally biased region" description="Basic and acidic residues" evidence="7">
    <location>
        <begin position="1386"/>
        <end position="1418"/>
    </location>
</feature>
<dbReference type="GO" id="GO:0006370">
    <property type="term" value="P:7-methylguanosine mRNA capping"/>
    <property type="evidence" value="ECO:0007669"/>
    <property type="project" value="TreeGrafter"/>
</dbReference>
<evidence type="ECO:0000256" key="5">
    <source>
        <dbReference type="ARBA" id="ARBA00022691"/>
    </source>
</evidence>
<feature type="domain" description="Adrift-type SAM-dependent 2'-O-MTase" evidence="8">
    <location>
        <begin position="140"/>
        <end position="380"/>
    </location>
</feature>
<dbReference type="InterPro" id="IPR002877">
    <property type="entry name" value="RNA_MeTrfase_FtsJ_dom"/>
</dbReference>
<dbReference type="InterPro" id="IPR050851">
    <property type="entry name" value="mRNA_Cap_2O-Ribose_MeTrfase"/>
</dbReference>
<reference evidence="9" key="1">
    <citation type="journal article" date="2015" name="PLoS ONE">
        <title>Comprehensive Evaluation of Toxoplasma gondii VEG and Neospora caninum LIV Genomes with Tachyzoite Stage Transcriptome and Proteome Defines Novel Transcript Features.</title>
        <authorList>
            <person name="Ramaprasad A."/>
            <person name="Mourier T."/>
            <person name="Naeem R."/>
            <person name="Malas T.B."/>
            <person name="Moussa E."/>
            <person name="Panigrahi A."/>
            <person name="Vermont S.J."/>
            <person name="Otto T.D."/>
            <person name="Wastling J."/>
            <person name="Pain A."/>
        </authorList>
    </citation>
    <scope>NUCLEOTIDE SEQUENCE</scope>
    <source>
        <strain evidence="9">Liverpool</strain>
    </source>
</reference>
<evidence type="ECO:0000256" key="2">
    <source>
        <dbReference type="ARBA" id="ARBA00021134"/>
    </source>
</evidence>
<dbReference type="GO" id="GO:0005737">
    <property type="term" value="C:cytoplasm"/>
    <property type="evidence" value="ECO:0007669"/>
    <property type="project" value="TreeGrafter"/>
</dbReference>
<feature type="region of interest" description="Disordered" evidence="7">
    <location>
        <begin position="863"/>
        <end position="890"/>
    </location>
</feature>
<dbReference type="SUPFAM" id="SSF53335">
    <property type="entry name" value="S-adenosyl-L-methionine-dependent methyltransferases"/>
    <property type="match status" value="1"/>
</dbReference>
<dbReference type="GO" id="GO:0005634">
    <property type="term" value="C:nucleus"/>
    <property type="evidence" value="ECO:0007669"/>
    <property type="project" value="TreeGrafter"/>
</dbReference>
<keyword evidence="4 9" id="KW-0808">Transferase</keyword>